<evidence type="ECO:0000313" key="4">
    <source>
        <dbReference type="EMBL" id="AUH02681.1"/>
    </source>
</evidence>
<evidence type="ECO:0000313" key="5">
    <source>
        <dbReference type="Proteomes" id="UP000017700"/>
    </source>
</evidence>
<dbReference type="RefSeq" id="WP_021014225.1">
    <property type="nucleotide sequence ID" value="NZ_CP025084.1"/>
</dbReference>
<dbReference type="Proteomes" id="UP000017700">
    <property type="component" value="Chromosome"/>
</dbReference>
<dbReference type="EMBL" id="CP025085">
    <property type="protein sequence ID" value="AUG98366.1"/>
    <property type="molecule type" value="Genomic_DNA"/>
</dbReference>
<dbReference type="KEGG" id="serq:CWC46_00130"/>
<dbReference type="STRING" id="104623.Ser39006_00953"/>
<evidence type="ECO:0000313" key="3">
    <source>
        <dbReference type="EMBL" id="AUG98366.1"/>
    </source>
</evidence>
<evidence type="ECO:0000259" key="1">
    <source>
        <dbReference type="Pfam" id="PF08378"/>
    </source>
</evidence>
<dbReference type="Pfam" id="PF08378">
    <property type="entry name" value="NERD"/>
    <property type="match status" value="1"/>
</dbReference>
<organism evidence="4 5">
    <name type="scientific">Serratia sp. (strain ATCC 39006)</name>
    <name type="common">Prodigiosinella confusarubida</name>
    <dbReference type="NCBI Taxonomy" id="104623"/>
    <lineage>
        <taxon>Bacteria</taxon>
        <taxon>Pseudomonadati</taxon>
        <taxon>Pseudomonadota</taxon>
        <taxon>Gammaproteobacteria</taxon>
        <taxon>Enterobacterales</taxon>
        <taxon>Pectobacteriaceae</taxon>
        <taxon>Prodigiosinella</taxon>
    </lineage>
</organism>
<feature type="domain" description="NERD" evidence="1">
    <location>
        <begin position="15"/>
        <end position="117"/>
    </location>
</feature>
<reference evidence="4" key="2">
    <citation type="submission" date="2013-09" db="EMBL/GenBank/DDBJ databases">
        <authorList>
            <person name="Wang G."/>
            <person name="Yang Y."/>
            <person name="Su Y."/>
        </authorList>
    </citation>
    <scope>NUCLEOTIDE SEQUENCE</scope>
    <source>
        <strain evidence="4">ATCC 39006</strain>
    </source>
</reference>
<feature type="domain" description="Schlafen group 3-like DNA/RNA helicase" evidence="2">
    <location>
        <begin position="237"/>
        <end position="401"/>
    </location>
</feature>
<dbReference type="InterPro" id="IPR018647">
    <property type="entry name" value="SLFN_3-like_DNA/RNA_helicase"/>
</dbReference>
<sequence length="819" mass="93389">MAKMIPAFGPQDTNSYGEKTVYALLKAGLSNDFIIIHSLPWLSAAVKEFGIKLQPSGEIDFLILHPSLGVLVLEVKSGAYRVDRLVFIHIKSNTPVDVIRQARNNTHGLARWLGGATKLRLRIGYGFVFPDSCFDKKLISTAMIDTTVKPFNRIFIDKKQLPAIAKRIIDMMQYWKLALNNGELGGNRLKLIIKSICPQFDGTPSWGSRIVYDNQLWLRLTHEQIKVIELLSQNKRFIATGWPGTGKTLIGIEFARRLVREQKNVLFITFNNRLSDYIRQQTPDSLCDVFTWHKLCHQARSRLALSPNVPTDWFETGCYEDLLEALNNNKLKNYDVLIIDEAQALQHSWLETLYTWFQNKNILAFCDESQIFSFEKGTNHDELRQLINAQITFNLTIVLRSPKAVTDYLMTIRPTSYQLISPRNAEPDTLKELVVSDPLAAMINEILRLKESFVPSNNITVLVPTDLVKNTLQEEINVIGINIETVSRFRGMESPIVIALYSSDMEDAQLFCAYSRATTAFIAIYDSEKLAWKDHHSFLQQLISRKETQKAIDEAKYNSMTQSLMAGYFEEGLKLNTIKLSWSEGLSSWLISFGQENSPAETWLDYLYTEFPWPILYWFDSSHRTVHYINRNNFEPGTLENGALLSIKHCSTCKKMTPFISKRQCLHCNNKEIEKKTSPTVENFDTLRNLDSIISCNNFTTSENIQKRSSLPIPLAAVGARRVAFERGKRNKVLSEPLPGGNLLYRSALAFVQARIALLPPGKMLVLDEITDTLRKRYIHIETLDRSALRNALACALATCFTKKLLIKIEKGKYCIVDE</sequence>
<evidence type="ECO:0000313" key="6">
    <source>
        <dbReference type="Proteomes" id="UP000233778"/>
    </source>
</evidence>
<name>A0A2I5TDP6_SERS3</name>
<dbReference type="InterPro" id="IPR027417">
    <property type="entry name" value="P-loop_NTPase"/>
</dbReference>
<dbReference type="Gene3D" id="3.40.50.300">
    <property type="entry name" value="P-loop containing nucleotide triphosphate hydrolases"/>
    <property type="match status" value="2"/>
</dbReference>
<reference evidence="4 5" key="1">
    <citation type="journal article" date="2013" name="Genome Announc.">
        <title>Draft genome sequence of Serratia sp. strain ATCC 39006, a model bacterium for analysis of the biosynthesis and regulation of prodigiosin, a carbapenem, and gas vesicles.</title>
        <authorList>
            <person name="Fineran P.C."/>
            <person name="Iglesias Cans M.C."/>
            <person name="Ramsay J.P."/>
            <person name="Wilf N.M."/>
            <person name="Cossyleon D."/>
            <person name="McNeil M.B."/>
            <person name="Williamson N.R."/>
            <person name="Monson R.E."/>
            <person name="Becher S.A."/>
            <person name="Stanton J.A."/>
            <person name="Brugger K."/>
            <person name="Brown S.D."/>
            <person name="Salmond G.P."/>
        </authorList>
    </citation>
    <scope>NUCLEOTIDE SEQUENCE [LARGE SCALE GENOMIC DNA]</scope>
    <source>
        <strain evidence="4">ATCC 39006</strain>
        <strain evidence="5">ATCC 39006 / SC 11482</strain>
    </source>
</reference>
<accession>A0A2I5TDP6</accession>
<evidence type="ECO:0000259" key="2">
    <source>
        <dbReference type="Pfam" id="PF09848"/>
    </source>
</evidence>
<dbReference type="Pfam" id="PF09848">
    <property type="entry name" value="SLFN-g3_helicase"/>
    <property type="match status" value="1"/>
</dbReference>
<dbReference type="KEGG" id="sera:Ser39006_000130"/>
<reference evidence="4" key="4">
    <citation type="submission" date="2017-11" db="EMBL/GenBank/DDBJ databases">
        <title>Complete genome sequence of Serratia sp. ATCC 39006.</title>
        <authorList>
            <person name="Hampton H.G."/>
            <person name="Jackson S.A."/>
            <person name="Jauregui R."/>
            <person name="Poulter G.T.M."/>
            <person name="Salmond G.P.C."/>
            <person name="Fineran P.C."/>
        </authorList>
    </citation>
    <scope>NUCLEOTIDE SEQUENCE</scope>
    <source>
        <strain evidence="4">ATCC 39006</strain>
    </source>
</reference>
<dbReference type="EMBL" id="CP025084">
    <property type="protein sequence ID" value="AUH02681.1"/>
    <property type="molecule type" value="Genomic_DNA"/>
</dbReference>
<proteinExistence type="predicted"/>
<dbReference type="OrthoDB" id="7066673at2"/>
<protein>
    <submittedName>
        <fullName evidence="4">Nuclease</fullName>
    </submittedName>
</protein>
<reference evidence="3 6" key="3">
    <citation type="submission" date="2017-11" db="EMBL/GenBank/DDBJ databases">
        <title>Complete genome sequence of Serratia sp. ATCC 39006 LacA.</title>
        <authorList>
            <person name="Hampton H.G."/>
            <person name="Jackson S.A."/>
            <person name="Jauregui R."/>
            <person name="Poulter G.T.M."/>
            <person name="Salmond G.P.C."/>
            <person name="Fineran P.C."/>
        </authorList>
    </citation>
    <scope>NUCLEOTIDE SEQUENCE [LARGE SCALE GENOMIC DNA]</scope>
    <source>
        <strain evidence="3 6">ATCC 39006</strain>
    </source>
</reference>
<dbReference type="AlphaFoldDB" id="A0A2I5TDP6"/>
<dbReference type="InterPro" id="IPR011528">
    <property type="entry name" value="NERD"/>
</dbReference>
<keyword evidence="5" id="KW-1185">Reference proteome</keyword>
<gene>
    <name evidence="3" type="ORF">CWC46_00130</name>
    <name evidence="4" type="ORF">Ser39006_000130</name>
</gene>
<dbReference type="Proteomes" id="UP000233778">
    <property type="component" value="Chromosome"/>
</dbReference>
<dbReference type="SUPFAM" id="SSF52540">
    <property type="entry name" value="P-loop containing nucleoside triphosphate hydrolases"/>
    <property type="match status" value="1"/>
</dbReference>